<reference evidence="1" key="1">
    <citation type="submission" date="2020-04" db="EMBL/GenBank/DDBJ databases">
        <authorList>
            <person name="Zhang T."/>
        </authorList>
    </citation>
    <scope>NUCLEOTIDE SEQUENCE</scope>
    <source>
        <strain evidence="1">HKST-UBA14</strain>
    </source>
</reference>
<feature type="non-terminal residue" evidence="1">
    <location>
        <position position="1"/>
    </location>
</feature>
<proteinExistence type="predicted"/>
<comment type="caution">
    <text evidence="1">The sequence shown here is derived from an EMBL/GenBank/DDBJ whole genome shotgun (WGS) entry which is preliminary data.</text>
</comment>
<gene>
    <name evidence="1" type="ORF">KC909_06210</name>
</gene>
<evidence type="ECO:0000313" key="2">
    <source>
        <dbReference type="Proteomes" id="UP000783287"/>
    </source>
</evidence>
<organism evidence="1 2">
    <name type="scientific">Candidatus Dojkabacteria bacterium</name>
    <dbReference type="NCBI Taxonomy" id="2099670"/>
    <lineage>
        <taxon>Bacteria</taxon>
        <taxon>Candidatus Dojkabacteria</taxon>
    </lineage>
</organism>
<dbReference type="EMBL" id="JAGQLK010000177">
    <property type="protein sequence ID" value="MCA9383926.1"/>
    <property type="molecule type" value="Genomic_DNA"/>
</dbReference>
<reference evidence="1" key="2">
    <citation type="journal article" date="2021" name="Microbiome">
        <title>Successional dynamics and alternative stable states in a saline activated sludge microbial community over 9 years.</title>
        <authorList>
            <person name="Wang Y."/>
            <person name="Ye J."/>
            <person name="Ju F."/>
            <person name="Liu L."/>
            <person name="Boyd J.A."/>
            <person name="Deng Y."/>
            <person name="Parks D.H."/>
            <person name="Jiang X."/>
            <person name="Yin X."/>
            <person name="Woodcroft B.J."/>
            <person name="Tyson G.W."/>
            <person name="Hugenholtz P."/>
            <person name="Polz M.F."/>
            <person name="Zhang T."/>
        </authorList>
    </citation>
    <scope>NUCLEOTIDE SEQUENCE</scope>
    <source>
        <strain evidence="1">HKST-UBA14</strain>
    </source>
</reference>
<dbReference type="Proteomes" id="UP000783287">
    <property type="component" value="Unassembled WGS sequence"/>
</dbReference>
<accession>A0A955L720</accession>
<evidence type="ECO:0000313" key="1">
    <source>
        <dbReference type="EMBL" id="MCA9383926.1"/>
    </source>
</evidence>
<dbReference type="AlphaFoldDB" id="A0A955L720"/>
<name>A0A955L720_9BACT</name>
<sequence>HPQLDVNHVDDIGHTYGEDISGDTDAIAAMANVLVDQLAEQEVITIGMDNSRDAICQAMNVGAIGHHCHLAWLESKYRTRHPGKFDMGDTTSLLNMLQWIVFAHQLKPSEQILKDLWFLNAIRDGYAVINIGQGYAHGREFVLPEIQIHREFFNTGNPELVEIDEVFMDHNYSLRSVAELYGVSRTPVIAQRIYNNLTLNNFQDFI</sequence>
<protein>
    <submittedName>
        <fullName evidence="1">Uncharacterized protein</fullName>
    </submittedName>
</protein>